<dbReference type="InterPro" id="IPR043519">
    <property type="entry name" value="NT_sf"/>
</dbReference>
<dbReference type="Proteomes" id="UP000002016">
    <property type="component" value="Chromosome"/>
</dbReference>
<dbReference type="GO" id="GO:0043023">
    <property type="term" value="F:ribosomal large subunit binding"/>
    <property type="evidence" value="ECO:0007669"/>
    <property type="project" value="TreeGrafter"/>
</dbReference>
<dbReference type="STRING" id="416591.Tlet_1892"/>
<dbReference type="eggNOG" id="COG0799">
    <property type="taxonomic scope" value="Bacteria"/>
</dbReference>
<name>A8F8G2_PSELT</name>
<dbReference type="PANTHER" id="PTHR21043">
    <property type="entry name" value="IOJAP SUPERFAMILY ORTHOLOG"/>
    <property type="match status" value="1"/>
</dbReference>
<sequence length="102" mass="11618">MLQLMNEKEAIEPVVLDMSNTPLPTEYFVIVTANSQTHMGTLRDAVVEFFVNNKYPLIYFDKGGGYDWLLIDAGNIVVHIFTARGRDFYDLEGLWSDAARLD</sequence>
<evidence type="ECO:0000313" key="3">
    <source>
        <dbReference type="Proteomes" id="UP000002016"/>
    </source>
</evidence>
<protein>
    <submittedName>
        <fullName evidence="2">Iojap-related protein</fullName>
    </submittedName>
</protein>
<dbReference type="Pfam" id="PF02410">
    <property type="entry name" value="RsfS"/>
    <property type="match status" value="1"/>
</dbReference>
<dbReference type="GO" id="GO:0090071">
    <property type="term" value="P:negative regulation of ribosome biogenesis"/>
    <property type="evidence" value="ECO:0007669"/>
    <property type="project" value="TreeGrafter"/>
</dbReference>
<keyword evidence="3" id="KW-1185">Reference proteome</keyword>
<accession>A8F8G2</accession>
<dbReference type="PANTHER" id="PTHR21043:SF0">
    <property type="entry name" value="MITOCHONDRIAL ASSEMBLY OF RIBOSOMAL LARGE SUBUNIT PROTEIN 1"/>
    <property type="match status" value="1"/>
</dbReference>
<dbReference type="HOGENOM" id="CLU_092688_6_1_0"/>
<dbReference type="EMBL" id="CP000812">
    <property type="protein sequence ID" value="ABV34446.1"/>
    <property type="molecule type" value="Genomic_DNA"/>
</dbReference>
<dbReference type="SUPFAM" id="SSF81301">
    <property type="entry name" value="Nucleotidyltransferase"/>
    <property type="match status" value="1"/>
</dbReference>
<organism evidence="2 3">
    <name type="scientific">Pseudothermotoga lettingae (strain ATCC BAA-301 / DSM 14385 / NBRC 107922 / TMO)</name>
    <name type="common">Thermotoga lettingae</name>
    <dbReference type="NCBI Taxonomy" id="416591"/>
    <lineage>
        <taxon>Bacteria</taxon>
        <taxon>Thermotogati</taxon>
        <taxon>Thermotogota</taxon>
        <taxon>Thermotogae</taxon>
        <taxon>Thermotogales</taxon>
        <taxon>Thermotogaceae</taxon>
        <taxon>Pseudothermotoga</taxon>
    </lineage>
</organism>
<evidence type="ECO:0000313" key="2">
    <source>
        <dbReference type="EMBL" id="ABV34446.1"/>
    </source>
</evidence>
<proteinExistence type="inferred from homology"/>
<gene>
    <name evidence="2" type="ordered locus">Tlet_1892</name>
</gene>
<dbReference type="NCBIfam" id="TIGR00090">
    <property type="entry name" value="rsfS_iojap_ybeB"/>
    <property type="match status" value="1"/>
</dbReference>
<dbReference type="KEGG" id="tle:Tlet_1892"/>
<comment type="similarity">
    <text evidence="1">Belongs to the Iojap/RsfS family.</text>
</comment>
<dbReference type="InterPro" id="IPR004394">
    <property type="entry name" value="Iojap/RsfS/C7orf30"/>
</dbReference>
<dbReference type="Gene3D" id="3.30.460.10">
    <property type="entry name" value="Beta Polymerase, domain 2"/>
    <property type="match status" value="1"/>
</dbReference>
<reference evidence="2 3" key="1">
    <citation type="submission" date="2007-08" db="EMBL/GenBank/DDBJ databases">
        <title>Complete sequence of Thermotoga lettingae TMO.</title>
        <authorList>
            <consortium name="US DOE Joint Genome Institute"/>
            <person name="Copeland A."/>
            <person name="Lucas S."/>
            <person name="Lapidus A."/>
            <person name="Barry K."/>
            <person name="Glavina del Rio T."/>
            <person name="Dalin E."/>
            <person name="Tice H."/>
            <person name="Pitluck S."/>
            <person name="Foster B."/>
            <person name="Bruce D."/>
            <person name="Schmutz J."/>
            <person name="Larimer F."/>
            <person name="Land M."/>
            <person name="Hauser L."/>
            <person name="Kyrpides N."/>
            <person name="Mikhailova N."/>
            <person name="Nelson K."/>
            <person name="Gogarten J.P."/>
            <person name="Noll K."/>
            <person name="Richardson P."/>
        </authorList>
    </citation>
    <scope>NUCLEOTIDE SEQUENCE [LARGE SCALE GENOMIC DNA]</scope>
    <source>
        <strain evidence="3">ATCC BAA-301 / DSM 14385 / NBRC 107922 / TMO</strain>
    </source>
</reference>
<reference evidence="2 3" key="2">
    <citation type="journal article" date="2009" name="Proc. Natl. Acad. Sci. U.S.A.">
        <title>On the chimeric nature, thermophilic origin, and phylogenetic placement of the Thermotogales.</title>
        <authorList>
            <person name="Zhaxybayeva O."/>
            <person name="Swithers K.S."/>
            <person name="Lapierre P."/>
            <person name="Fournier G.P."/>
            <person name="Bickhart D.M."/>
            <person name="DeBoy R.T."/>
            <person name="Nelson K.E."/>
            <person name="Nesbo C.L."/>
            <person name="Doolittle W.F."/>
            <person name="Gogarten J.P."/>
            <person name="Noll K.M."/>
        </authorList>
    </citation>
    <scope>NUCLEOTIDE SEQUENCE [LARGE SCALE GENOMIC DNA]</scope>
    <source>
        <strain evidence="3">ATCC BAA-301 / DSM 14385 / NBRC 107922 / TMO</strain>
    </source>
</reference>
<evidence type="ECO:0000256" key="1">
    <source>
        <dbReference type="ARBA" id="ARBA00010574"/>
    </source>
</evidence>
<dbReference type="GO" id="GO:0017148">
    <property type="term" value="P:negative regulation of translation"/>
    <property type="evidence" value="ECO:0007669"/>
    <property type="project" value="TreeGrafter"/>
</dbReference>
<dbReference type="AlphaFoldDB" id="A8F8G2"/>